<dbReference type="SUPFAM" id="SSF54593">
    <property type="entry name" value="Glyoxalase/Bleomycin resistance protein/Dihydroxybiphenyl dioxygenase"/>
    <property type="match status" value="2"/>
</dbReference>
<dbReference type="PANTHER" id="PTHR43279:SF1">
    <property type="entry name" value="CATECHOL-2,3-DIOXYGENASE"/>
    <property type="match status" value="1"/>
</dbReference>
<evidence type="ECO:0000313" key="5">
    <source>
        <dbReference type="Proteomes" id="UP000294641"/>
    </source>
</evidence>
<dbReference type="InterPro" id="IPR029068">
    <property type="entry name" value="Glyas_Bleomycin-R_OHBP_Dase"/>
</dbReference>
<sequence>MEEFQINTQTKMGRVTLKVMDLHRQTSFYEQVVGLRVIERTAEYALLGVAEQEVLIELRKTAEKEQPAKGTGLYHIAFQLPTREAFATKFFEILRNKTPIDCPTEQASRYPHFDRIIPISRLDSASDHGYSESIYLHDLEANGIEIYVERQNPTEISGNHPLNFKELAVIANEESDGKLPKQTTIGHIHLRVSKFEETVDFYSQVLGFELRDLTDDTFSVASDRRHHHIAGNTWSGENIAQPLAIHSGLYQFEIVLPDEQSLDELKNHVKQFVQMQEAQTGFIVKDPSGNQIFISRN</sequence>
<dbReference type="Pfam" id="PF00903">
    <property type="entry name" value="Glyoxalase"/>
    <property type="match status" value="2"/>
</dbReference>
<dbReference type="PANTHER" id="PTHR43279">
    <property type="entry name" value="CATECHOL-2,3-DIOXYGENASE"/>
    <property type="match status" value="1"/>
</dbReference>
<name>A0A2U3AE92_9BACL</name>
<evidence type="ECO:0000259" key="1">
    <source>
        <dbReference type="PROSITE" id="PS51819"/>
    </source>
</evidence>
<dbReference type="Proteomes" id="UP000294641">
    <property type="component" value="Unassembled WGS sequence"/>
</dbReference>
<keyword evidence="5" id="KW-1185">Reference proteome</keyword>
<protein>
    <submittedName>
        <fullName evidence="2 3">Catechol 2,3-dioxygenase</fullName>
        <ecNumber evidence="2">1.13.11.2</ecNumber>
    </submittedName>
</protein>
<proteinExistence type="predicted"/>
<dbReference type="Proteomes" id="UP000254330">
    <property type="component" value="Unassembled WGS sequence"/>
</dbReference>
<dbReference type="RefSeq" id="WP_109349184.1">
    <property type="nucleotide sequence ID" value="NZ_BJUE01000006.1"/>
</dbReference>
<evidence type="ECO:0000313" key="2">
    <source>
        <dbReference type="EMBL" id="STX09020.1"/>
    </source>
</evidence>
<evidence type="ECO:0000313" key="3">
    <source>
        <dbReference type="EMBL" id="TDR40180.1"/>
    </source>
</evidence>
<organism evidence="2 4">
    <name type="scientific">Kurthia zopfii</name>
    <dbReference type="NCBI Taxonomy" id="1650"/>
    <lineage>
        <taxon>Bacteria</taxon>
        <taxon>Bacillati</taxon>
        <taxon>Bacillota</taxon>
        <taxon>Bacilli</taxon>
        <taxon>Bacillales</taxon>
        <taxon>Caryophanaceae</taxon>
        <taxon>Kurthia</taxon>
    </lineage>
</organism>
<accession>A0A2U3AE92</accession>
<dbReference type="EMBL" id="SNZG01000009">
    <property type="protein sequence ID" value="TDR40180.1"/>
    <property type="molecule type" value="Genomic_DNA"/>
</dbReference>
<keyword evidence="2" id="KW-0223">Dioxygenase</keyword>
<dbReference type="Gene3D" id="3.10.180.10">
    <property type="entry name" value="2,3-Dihydroxybiphenyl 1,2-Dioxygenase, domain 1"/>
    <property type="match status" value="2"/>
</dbReference>
<comment type="caution">
    <text evidence="2">The sequence shown here is derived from an EMBL/GenBank/DDBJ whole genome shotgun (WGS) entry which is preliminary data.</text>
</comment>
<reference evidence="2 4" key="1">
    <citation type="submission" date="2018-06" db="EMBL/GenBank/DDBJ databases">
        <authorList>
            <consortium name="Pathogen Informatics"/>
            <person name="Doyle S."/>
        </authorList>
    </citation>
    <scope>NUCLEOTIDE SEQUENCE [LARGE SCALE GENOMIC DNA]</scope>
    <source>
        <strain evidence="2 4">NCTC10597</strain>
    </source>
</reference>
<dbReference type="InterPro" id="IPR037523">
    <property type="entry name" value="VOC_core"/>
</dbReference>
<dbReference type="GO" id="GO:0018577">
    <property type="term" value="F:catechol 2,3-dioxygenase activity"/>
    <property type="evidence" value="ECO:0007669"/>
    <property type="project" value="UniProtKB-EC"/>
</dbReference>
<dbReference type="InterPro" id="IPR004360">
    <property type="entry name" value="Glyas_Fos-R_dOase_dom"/>
</dbReference>
<dbReference type="EC" id="1.13.11.2" evidence="2"/>
<gene>
    <name evidence="2" type="primary">catE_1</name>
    <name evidence="3" type="ORF">DFR61_10954</name>
    <name evidence="2" type="ORF">NCTC10597_00690</name>
</gene>
<reference evidence="3 5" key="2">
    <citation type="submission" date="2019-03" db="EMBL/GenBank/DDBJ databases">
        <title>Genomic Encyclopedia of Type Strains, Phase IV (KMG-IV): sequencing the most valuable type-strain genomes for metagenomic binning, comparative biology and taxonomic classification.</title>
        <authorList>
            <person name="Goeker M."/>
        </authorList>
    </citation>
    <scope>NUCLEOTIDE SEQUENCE [LARGE SCALE GENOMIC DNA]</scope>
    <source>
        <strain evidence="3 5">DSM 20580</strain>
    </source>
</reference>
<dbReference type="EMBL" id="UGNP01000001">
    <property type="protein sequence ID" value="STX09020.1"/>
    <property type="molecule type" value="Genomic_DNA"/>
</dbReference>
<dbReference type="OrthoDB" id="9792626at2"/>
<feature type="domain" description="VOC" evidence="1">
    <location>
        <begin position="184"/>
        <end position="297"/>
    </location>
</feature>
<dbReference type="PROSITE" id="PS51819">
    <property type="entry name" value="VOC"/>
    <property type="match status" value="1"/>
</dbReference>
<keyword evidence="2" id="KW-0560">Oxidoreductase</keyword>
<evidence type="ECO:0000313" key="4">
    <source>
        <dbReference type="Proteomes" id="UP000254330"/>
    </source>
</evidence>
<dbReference type="AlphaFoldDB" id="A0A2U3AE92"/>